<proteinExistence type="predicted"/>
<dbReference type="EMBL" id="FAXN01000021">
    <property type="protein sequence ID" value="CUV65209.1"/>
    <property type="molecule type" value="Genomic_DNA"/>
</dbReference>
<sequence length="201" mass="23118">MSEYMINSKGDKVHIDLVKKDDVMRDGLVNELLDEAVAFKGIMGEFRSKAEQKVEDYFEELMAKYNLDPKAKSKKGNITLENFSSTAKVQIAISDKLTFDEKLQLARMKFDEYFEQVTVGSSEEVKMLINKAFSVDKEGKVDVKRILELRSYNIKHPKWVEGVALIEESKKIVSSKSYIRFYKREASDESWKHVSLDIAAV</sequence>
<dbReference type="InterPro" id="IPR021505">
    <property type="entry name" value="Phage_B3_Orf6"/>
</dbReference>
<dbReference type="AlphaFoldDB" id="A0A0S4XM66"/>
<reference evidence="1" key="1">
    <citation type="submission" date="2015-11" db="EMBL/GenBank/DDBJ databases">
        <authorList>
            <person name="Zhang Y."/>
            <person name="Guo Z."/>
        </authorList>
    </citation>
    <scope>NUCLEOTIDE SEQUENCE</scope>
    <source>
        <strain evidence="1">BN30871</strain>
    </source>
</reference>
<name>A0A0S4XM66_9BACT</name>
<dbReference type="Pfam" id="PF11363">
    <property type="entry name" value="DUF3164"/>
    <property type="match status" value="1"/>
</dbReference>
<evidence type="ECO:0000313" key="1">
    <source>
        <dbReference type="EMBL" id="CUV65209.1"/>
    </source>
</evidence>
<accession>A0A0S4XM66</accession>
<evidence type="ECO:0008006" key="2">
    <source>
        <dbReference type="Google" id="ProtNLM"/>
    </source>
</evidence>
<gene>
    <name evidence="1" type="ORF">BN3087_220026</name>
</gene>
<organism evidence="1">
    <name type="scientific">Sulfurovum sp. enrichment culture clone C5</name>
    <dbReference type="NCBI Taxonomy" id="497650"/>
    <lineage>
        <taxon>Bacteria</taxon>
        <taxon>Pseudomonadati</taxon>
        <taxon>Campylobacterota</taxon>
        <taxon>Epsilonproteobacteria</taxon>
        <taxon>Campylobacterales</taxon>
        <taxon>Sulfurovaceae</taxon>
        <taxon>Sulfurovum</taxon>
        <taxon>environmental samples</taxon>
    </lineage>
</organism>
<protein>
    <recommendedName>
        <fullName evidence="2">DUF3164 family protein</fullName>
    </recommendedName>
</protein>